<dbReference type="InterPro" id="IPR010513">
    <property type="entry name" value="KEN_dom"/>
</dbReference>
<dbReference type="PROSITE" id="PS51392">
    <property type="entry name" value="KEN"/>
    <property type="match status" value="1"/>
</dbReference>
<dbReference type="Gramene" id="GBG79009">
    <property type="protein sequence ID" value="GBG79009"/>
    <property type="gene ID" value="CBR_g28722"/>
</dbReference>
<dbReference type="Gene3D" id="1.10.510.10">
    <property type="entry name" value="Transferase(Phosphotransferase) domain 1"/>
    <property type="match status" value="1"/>
</dbReference>
<evidence type="ECO:0000259" key="7">
    <source>
        <dbReference type="PROSITE" id="PS51392"/>
    </source>
</evidence>
<dbReference type="FunFam" id="3.30.70.270:FF:000026">
    <property type="entry name" value="Transposon Ty3-G Gag-Pol polyprotein"/>
    <property type="match status" value="1"/>
</dbReference>
<dbReference type="Pfam" id="PF06479">
    <property type="entry name" value="Ribonuc_2-5A"/>
    <property type="match status" value="1"/>
</dbReference>
<keyword evidence="5" id="KW-0732">Signal</keyword>
<dbReference type="InterPro" id="IPR000719">
    <property type="entry name" value="Prot_kinase_dom"/>
</dbReference>
<dbReference type="OrthoDB" id="63989at2759"/>
<dbReference type="InterPro" id="IPR041577">
    <property type="entry name" value="RT_RNaseH_2"/>
</dbReference>
<dbReference type="EMBL" id="BFEA01000309">
    <property type="protein sequence ID" value="GBG79009.1"/>
    <property type="molecule type" value="Genomic_DNA"/>
</dbReference>
<evidence type="ECO:0000313" key="8">
    <source>
        <dbReference type="EMBL" id="GBG79009.1"/>
    </source>
</evidence>
<dbReference type="PANTHER" id="PTHR37984">
    <property type="entry name" value="PROTEIN CBG26694"/>
    <property type="match status" value="1"/>
</dbReference>
<dbReference type="PROSITE" id="PS50011">
    <property type="entry name" value="PROTEIN_KINASE_DOM"/>
    <property type="match status" value="1"/>
</dbReference>
<dbReference type="InterPro" id="IPR038357">
    <property type="entry name" value="KEN_sf"/>
</dbReference>
<proteinExistence type="predicted"/>
<feature type="compositionally biased region" description="Basic and acidic residues" evidence="4">
    <location>
        <begin position="306"/>
        <end position="322"/>
    </location>
</feature>
<evidence type="ECO:0000256" key="5">
    <source>
        <dbReference type="SAM" id="SignalP"/>
    </source>
</evidence>
<feature type="region of interest" description="Disordered" evidence="4">
    <location>
        <begin position="299"/>
        <end position="322"/>
    </location>
</feature>
<sequence>MFTLGCILFFCISGGRHPFGDKYERDRNIIDGAPNLWPIGHLPEAMDLIGDLLHPEPSERPTAAQALAHPMLWTAEERLAFLCHASNRMEKESWAKDSELLHSLEMTFPVTLDDRPWNEKLEEEFVRNLVQLRKYDFDSVRDLLHVINHRFENYRELPKEVKWRSARALEAVMDDLVAVPDHGVAETQLVQLIYRAMPEPLRGHFFDKTQQPNITYDALSREVVLFEAKSMPVSTFWHKDLDKGKKWKGRTISGQVRAKDHLILTLDEGGTDEVPYSQMEWGLEEEDSSVGQGRSYAAVAAGGRPQGREEEARAKGARSWETEDRAHRGLAVKGTIKREVGVKVPRRIVEVPVGPHSDEVVGHLKGQEVGTHVLEKLREANFKINANKCEWDKTQVLYLDHVLDGDGIKPEDSKISAIRDWPMPRTLTELRSFLGLANYYRKFVKSFSTIVAPLRRLLKKGAIWQWDKDWTSALKKLKRALIEYPVLEVADPSLPFVVPTDASQYGIGAVLQQDDGNG</sequence>
<dbReference type="STRING" id="69332.A0A388L9M2"/>
<feature type="domain" description="Protein kinase" evidence="6">
    <location>
        <begin position="1"/>
        <end position="72"/>
    </location>
</feature>
<comment type="caution">
    <text evidence="8">The sequence shown here is derived from an EMBL/GenBank/DDBJ whole genome shotgun (WGS) entry which is preliminary data.</text>
</comment>
<dbReference type="GO" id="GO:0005524">
    <property type="term" value="F:ATP binding"/>
    <property type="evidence" value="ECO:0007669"/>
    <property type="project" value="UniProtKB-KW"/>
</dbReference>
<dbReference type="SUPFAM" id="SSF56672">
    <property type="entry name" value="DNA/RNA polymerases"/>
    <property type="match status" value="1"/>
</dbReference>
<keyword evidence="3" id="KW-0511">Multifunctional enzyme</keyword>
<dbReference type="GO" id="GO:0004540">
    <property type="term" value="F:RNA nuclease activity"/>
    <property type="evidence" value="ECO:0007669"/>
    <property type="project" value="InterPro"/>
</dbReference>
<keyword evidence="1" id="KW-0547">Nucleotide-binding</keyword>
<name>A0A388L9M2_CHABU</name>
<feature type="signal peptide" evidence="5">
    <location>
        <begin position="1"/>
        <end position="18"/>
    </location>
</feature>
<dbReference type="Pfam" id="PF17919">
    <property type="entry name" value="RT_RNaseH_2"/>
    <property type="match status" value="1"/>
</dbReference>
<reference evidence="8 9" key="1">
    <citation type="journal article" date="2018" name="Cell">
        <title>The Chara Genome: Secondary Complexity and Implications for Plant Terrestrialization.</title>
        <authorList>
            <person name="Nishiyama T."/>
            <person name="Sakayama H."/>
            <person name="Vries J.D."/>
            <person name="Buschmann H."/>
            <person name="Saint-Marcoux D."/>
            <person name="Ullrich K.K."/>
            <person name="Haas F.B."/>
            <person name="Vanderstraeten L."/>
            <person name="Becker D."/>
            <person name="Lang D."/>
            <person name="Vosolsobe S."/>
            <person name="Rombauts S."/>
            <person name="Wilhelmsson P.K.I."/>
            <person name="Janitza P."/>
            <person name="Kern R."/>
            <person name="Heyl A."/>
            <person name="Rumpler F."/>
            <person name="Villalobos L.I.A.C."/>
            <person name="Clay J.M."/>
            <person name="Skokan R."/>
            <person name="Toyoda A."/>
            <person name="Suzuki Y."/>
            <person name="Kagoshima H."/>
            <person name="Schijlen E."/>
            <person name="Tajeshwar N."/>
            <person name="Catarino B."/>
            <person name="Hetherington A.J."/>
            <person name="Saltykova A."/>
            <person name="Bonnot C."/>
            <person name="Breuninger H."/>
            <person name="Symeonidi A."/>
            <person name="Radhakrishnan G.V."/>
            <person name="Van Nieuwerburgh F."/>
            <person name="Deforce D."/>
            <person name="Chang C."/>
            <person name="Karol K.G."/>
            <person name="Hedrich R."/>
            <person name="Ulvskov P."/>
            <person name="Glockner G."/>
            <person name="Delwiche C.F."/>
            <person name="Petrasek J."/>
            <person name="Van de Peer Y."/>
            <person name="Friml J."/>
            <person name="Beilby M."/>
            <person name="Dolan L."/>
            <person name="Kohara Y."/>
            <person name="Sugano S."/>
            <person name="Fujiyama A."/>
            <person name="Delaux P.-M."/>
            <person name="Quint M."/>
            <person name="TheiBen G."/>
            <person name="Hagemann M."/>
            <person name="Harholt J."/>
            <person name="Dunand C."/>
            <person name="Zachgo S."/>
            <person name="Langdale J."/>
            <person name="Maumus F."/>
            <person name="Straeten D.V.D."/>
            <person name="Gould S.B."/>
            <person name="Rensing S.A."/>
        </authorList>
    </citation>
    <scope>NUCLEOTIDE SEQUENCE [LARGE SCALE GENOMIC DNA]</scope>
    <source>
        <strain evidence="8 9">S276</strain>
    </source>
</reference>
<evidence type="ECO:0000313" key="9">
    <source>
        <dbReference type="Proteomes" id="UP000265515"/>
    </source>
</evidence>
<dbReference type="InterPro" id="IPR043128">
    <property type="entry name" value="Rev_trsase/Diguanyl_cyclase"/>
</dbReference>
<keyword evidence="2" id="KW-0067">ATP-binding</keyword>
<evidence type="ECO:0000256" key="2">
    <source>
        <dbReference type="ARBA" id="ARBA00022840"/>
    </source>
</evidence>
<evidence type="ECO:0008006" key="10">
    <source>
        <dbReference type="Google" id="ProtNLM"/>
    </source>
</evidence>
<accession>A0A388L9M2</accession>
<feature type="chain" id="PRO_5017423552" description="Protein kinase domain-containing protein" evidence="5">
    <location>
        <begin position="19"/>
        <end position="518"/>
    </location>
</feature>
<keyword evidence="9" id="KW-1185">Reference proteome</keyword>
<dbReference type="Gene3D" id="3.30.70.270">
    <property type="match status" value="2"/>
</dbReference>
<dbReference type="InterPro" id="IPR011009">
    <property type="entry name" value="Kinase-like_dom_sf"/>
</dbReference>
<organism evidence="8 9">
    <name type="scientific">Chara braunii</name>
    <name type="common">Braun's stonewort</name>
    <dbReference type="NCBI Taxonomy" id="69332"/>
    <lineage>
        <taxon>Eukaryota</taxon>
        <taxon>Viridiplantae</taxon>
        <taxon>Streptophyta</taxon>
        <taxon>Charophyceae</taxon>
        <taxon>Charales</taxon>
        <taxon>Characeae</taxon>
        <taxon>Chara</taxon>
    </lineage>
</organism>
<dbReference type="Gene3D" id="1.20.1440.180">
    <property type="entry name" value="KEN domain"/>
    <property type="match status" value="1"/>
</dbReference>
<dbReference type="PANTHER" id="PTHR37984:SF5">
    <property type="entry name" value="PROTEIN NYNRIN-LIKE"/>
    <property type="match status" value="1"/>
</dbReference>
<dbReference type="Proteomes" id="UP000265515">
    <property type="component" value="Unassembled WGS sequence"/>
</dbReference>
<evidence type="ECO:0000256" key="1">
    <source>
        <dbReference type="ARBA" id="ARBA00022741"/>
    </source>
</evidence>
<feature type="domain" description="KEN" evidence="7">
    <location>
        <begin position="75"/>
        <end position="207"/>
    </location>
</feature>
<dbReference type="InterPro" id="IPR050951">
    <property type="entry name" value="Retrovirus_Pol_polyprotein"/>
</dbReference>
<dbReference type="AlphaFoldDB" id="A0A388L9M2"/>
<dbReference type="InterPro" id="IPR043502">
    <property type="entry name" value="DNA/RNA_pol_sf"/>
</dbReference>
<dbReference type="GO" id="GO:0004672">
    <property type="term" value="F:protein kinase activity"/>
    <property type="evidence" value="ECO:0007669"/>
    <property type="project" value="InterPro"/>
</dbReference>
<protein>
    <recommendedName>
        <fullName evidence="10">Protein kinase domain-containing protein</fullName>
    </recommendedName>
</protein>
<evidence type="ECO:0000256" key="3">
    <source>
        <dbReference type="ARBA" id="ARBA00023268"/>
    </source>
</evidence>
<dbReference type="SUPFAM" id="SSF56112">
    <property type="entry name" value="Protein kinase-like (PK-like)"/>
    <property type="match status" value="1"/>
</dbReference>
<gene>
    <name evidence="8" type="ORF">CBR_g28722</name>
</gene>
<evidence type="ECO:0000256" key="4">
    <source>
        <dbReference type="SAM" id="MobiDB-lite"/>
    </source>
</evidence>
<evidence type="ECO:0000259" key="6">
    <source>
        <dbReference type="PROSITE" id="PS50011"/>
    </source>
</evidence>
<dbReference type="GO" id="GO:0006397">
    <property type="term" value="P:mRNA processing"/>
    <property type="evidence" value="ECO:0007669"/>
    <property type="project" value="InterPro"/>
</dbReference>